<dbReference type="InterPro" id="IPR011047">
    <property type="entry name" value="Quinoprotein_ADH-like_sf"/>
</dbReference>
<dbReference type="SUPFAM" id="SSF50998">
    <property type="entry name" value="Quinoprotein alcohol dehydrogenase-like"/>
    <property type="match status" value="1"/>
</dbReference>
<feature type="chain" id="PRO_5041662983" description="DUF4394 domain-containing protein" evidence="1">
    <location>
        <begin position="23"/>
        <end position="568"/>
    </location>
</feature>
<name>A0AA86MJH7_9BURK</name>
<dbReference type="Proteomes" id="UP001329151">
    <property type="component" value="Chromosome"/>
</dbReference>
<protein>
    <recommendedName>
        <fullName evidence="2">DUF4394 domain-containing protein</fullName>
    </recommendedName>
</protein>
<gene>
    <name evidence="3" type="ORF">RGQ30_29930</name>
</gene>
<dbReference type="PROSITE" id="PS51257">
    <property type="entry name" value="PROKAR_LIPOPROTEIN"/>
    <property type="match status" value="1"/>
</dbReference>
<dbReference type="EMBL" id="AP028947">
    <property type="protein sequence ID" value="BET27492.1"/>
    <property type="molecule type" value="Genomic_DNA"/>
</dbReference>
<feature type="signal peptide" evidence="1">
    <location>
        <begin position="1"/>
        <end position="22"/>
    </location>
</feature>
<reference evidence="3 4" key="1">
    <citation type="submission" date="2023-10" db="EMBL/GenBank/DDBJ databases">
        <title>Complete Genome Sequence of Limnobacter thiooxidans CS-K2T, Isolated from freshwater lake sediments in Bavaria, Germany.</title>
        <authorList>
            <person name="Naruki M."/>
            <person name="Watanabe A."/>
            <person name="Warashina T."/>
            <person name="Morita T."/>
            <person name="Arakawa K."/>
        </authorList>
    </citation>
    <scope>NUCLEOTIDE SEQUENCE [LARGE SCALE GENOMIC DNA]</scope>
    <source>
        <strain evidence="3 4">CS-K2</strain>
    </source>
</reference>
<organism evidence="3 4">
    <name type="scientific">Limnobacter thiooxidans</name>
    <dbReference type="NCBI Taxonomy" id="131080"/>
    <lineage>
        <taxon>Bacteria</taxon>
        <taxon>Pseudomonadati</taxon>
        <taxon>Pseudomonadota</taxon>
        <taxon>Betaproteobacteria</taxon>
        <taxon>Burkholderiales</taxon>
        <taxon>Burkholderiaceae</taxon>
        <taxon>Limnobacter</taxon>
    </lineage>
</organism>
<evidence type="ECO:0000313" key="3">
    <source>
        <dbReference type="EMBL" id="BET27492.1"/>
    </source>
</evidence>
<feature type="domain" description="DUF4394" evidence="2">
    <location>
        <begin position="42"/>
        <end position="264"/>
    </location>
</feature>
<keyword evidence="1" id="KW-0732">Signal</keyword>
<feature type="domain" description="DUF4394" evidence="2">
    <location>
        <begin position="315"/>
        <end position="545"/>
    </location>
</feature>
<evidence type="ECO:0000259" key="2">
    <source>
        <dbReference type="Pfam" id="PF14339"/>
    </source>
</evidence>
<evidence type="ECO:0000256" key="1">
    <source>
        <dbReference type="SAM" id="SignalP"/>
    </source>
</evidence>
<proteinExistence type="predicted"/>
<keyword evidence="4" id="KW-1185">Reference proteome</keyword>
<dbReference type="KEGG" id="lto:RGQ30_29930"/>
<sequence length="568" mass="57382">MKFKKNFVALALSTLVLGGCFLDDDNTPLSAGDVFVLTSNGQLASFNRTEPSVVRTSVQISGVLSGDTLLGMDFRPRDGQLYAIARTTPGNGGRLYTINTTTGVATAGAALIPATTPTINGAFTTLDPAATSFAVDFNPVPDALRVISDTGQNLRIFVAAATGRIAGETFVDGTTNTSAPTADISGAAYTNSFDGTTSTRLLNIDTAGDNLTFQNPPNDGTQVVAAPLGVNATGTAGFDIDPRNNRGYALLNVGGSVVFHTIAIPDSTATLPVAGPAAVAVGSVNISGVVGMALAPATAPVAVALDGNTAGAQRLLKFGIRTPNTATATNVTGLPSGERLLSIDFRPSNGRLYGLTSAGKIFTINPDTGAATLGSTLSVATEIVNGLAAGKNYAIDFNPAADALRIVSSGDGDNVSKNYRIAGANLESSGTTTTDTNLTLAGVGTGFGIAQIAYANSFANPAPTTTRMFDIDADNNRLLQQVPPNDGTLTVIGATGTAFNDYGGFDISGGDNGMVLMANRVGAMGAFSLFTANLGTGATTAAGVASGTSEIGSGATLSTDIRSLSVKF</sequence>
<accession>A0AA86MJH7</accession>
<dbReference type="Pfam" id="PF14339">
    <property type="entry name" value="DUF4394"/>
    <property type="match status" value="2"/>
</dbReference>
<dbReference type="AlphaFoldDB" id="A0AA86MJH7"/>
<evidence type="ECO:0000313" key="4">
    <source>
        <dbReference type="Proteomes" id="UP001329151"/>
    </source>
</evidence>
<dbReference type="RefSeq" id="WP_130557437.1">
    <property type="nucleotide sequence ID" value="NZ_AP028947.1"/>
</dbReference>
<dbReference type="InterPro" id="IPR025507">
    <property type="entry name" value="DUF4394"/>
</dbReference>